<keyword evidence="3" id="KW-1003">Cell membrane</keyword>
<dbReference type="Pfam" id="PF02706">
    <property type="entry name" value="Wzz"/>
    <property type="match status" value="1"/>
</dbReference>
<proteinExistence type="inferred from homology"/>
<dbReference type="EMBL" id="CP150886">
    <property type="protein sequence ID" value="WZB88151.1"/>
    <property type="molecule type" value="Genomic_DNA"/>
</dbReference>
<keyword evidence="7 10" id="KW-1133">Transmembrane helix</keyword>
<keyword evidence="8 10" id="KW-0472">Membrane</keyword>
<keyword evidence="5" id="KW-0547">Nucleotide-binding</keyword>
<dbReference type="PANTHER" id="PTHR32309">
    <property type="entry name" value="TYROSINE-PROTEIN KINASE"/>
    <property type="match status" value="1"/>
</dbReference>
<dbReference type="Gene3D" id="3.40.50.300">
    <property type="entry name" value="P-loop containing nucleotide triphosphate hydrolases"/>
    <property type="match status" value="1"/>
</dbReference>
<evidence type="ECO:0000256" key="5">
    <source>
        <dbReference type="ARBA" id="ARBA00022741"/>
    </source>
</evidence>
<feature type="domain" description="CobQ/CobB/MinD/ParA nucleotide binding" evidence="11">
    <location>
        <begin position="552"/>
        <end position="716"/>
    </location>
</feature>
<evidence type="ECO:0000256" key="7">
    <source>
        <dbReference type="ARBA" id="ARBA00022989"/>
    </source>
</evidence>
<protein>
    <submittedName>
        <fullName evidence="13">Polysaccharide biosynthesis tyrosine autokinase</fullName>
    </submittedName>
</protein>
<dbReference type="RefSeq" id="WP_353931060.1">
    <property type="nucleotide sequence ID" value="NZ_CP150886.1"/>
</dbReference>
<evidence type="ECO:0000256" key="3">
    <source>
        <dbReference type="ARBA" id="ARBA00022475"/>
    </source>
</evidence>
<keyword evidence="9" id="KW-0175">Coiled coil</keyword>
<evidence type="ECO:0000256" key="2">
    <source>
        <dbReference type="ARBA" id="ARBA00006683"/>
    </source>
</evidence>
<dbReference type="InterPro" id="IPR005702">
    <property type="entry name" value="Wzc-like_C"/>
</dbReference>
<feature type="domain" description="Polysaccharide chain length determinant N-terminal" evidence="12">
    <location>
        <begin position="10"/>
        <end position="81"/>
    </location>
</feature>
<reference evidence="13 14" key="1">
    <citation type="submission" date="2024-04" db="EMBL/GenBank/DDBJ databases">
        <title>Okeanomitos corallinicola gen. &amp; sp. nov. (Nostocales, Cyanobacteria), a new toxic marine heterocyst-forming cyanobacterium from a coral reef.</title>
        <authorList>
            <person name="Li H."/>
            <person name="Li R."/>
            <person name="Kang J."/>
            <person name="Hii K.S."/>
            <person name="Mohamed H.F."/>
            <person name="Xu X."/>
            <person name="Luo Z."/>
        </authorList>
    </citation>
    <scope>NUCLEOTIDE SEQUENCE [LARGE SCALE GENOMIC DNA]</scope>
    <source>
        <strain evidence="13 14">TIOX110</strain>
    </source>
</reference>
<dbReference type="SUPFAM" id="SSF52540">
    <property type="entry name" value="P-loop containing nucleoside triphosphate hydrolases"/>
    <property type="match status" value="1"/>
</dbReference>
<feature type="coiled-coil region" evidence="9">
    <location>
        <begin position="233"/>
        <end position="267"/>
    </location>
</feature>
<keyword evidence="4 10" id="KW-0812">Transmembrane</keyword>
<name>A0ABZ2USR1_9CYAN</name>
<dbReference type="PANTHER" id="PTHR32309:SF13">
    <property type="entry name" value="FERRIC ENTEROBACTIN TRANSPORT PROTEIN FEPE"/>
    <property type="match status" value="1"/>
</dbReference>
<evidence type="ECO:0000313" key="13">
    <source>
        <dbReference type="EMBL" id="WZB88151.1"/>
    </source>
</evidence>
<comment type="similarity">
    <text evidence="2">Belongs to the CpsC/CapA family.</text>
</comment>
<sequence>MVTTSQQSVFDMRKIATILLYRRFLILGVSCAVMSATSLLAVVAKPMYQSSMEIMVKDNLEQELSFNNNIPSSTSEVNNFKISVQKPTSQMQLMVSSKLVQKAVTLLSADYPKITVDDIKGNVDTGRQSFLNIRLSEEAYEPNLGYSQVFIVSFKDPDPIKTKRVLQALQKVYQDYNIEQKNQQIQQGLAFVNHRLPNLQRQTLAAEKKLEIFRKKYNFINPELQSKVLLESLTDIQKQRRNIRSQLEDIQNRYNSVELKLVAAKQDEQLANSLSSSSPYQALVNEIRSTEMSLAQERLRYTDNSPTIINLEEKRKIQIALLEQELKNPAINSKTKRVSEVSLSLANDLKQLDKQRALIVKNDNNLAKSEKAIHSQLNNYPSLITEYNRLLSEVKLQQKSFENLVELQNSLGIKIAQGGFDLEILEEPDLGIYIGTKKWLLIISGVIFGPIIGVMLALFLEMFNRVIVSPVEIQKLTSIRVLGSVPKFKKSGLKNKLKNIWQSKLEKSASPIVEKNNKLSSHENLDMIYQNLQIFKNSLPLKSLMLTSSLPGEGKTTLALGLAASAANMHQRVLVIDANLRSPNLHNILGLSNDWGLSLLLLDDIKTQFHNYIQPIHPSIDVLTAGSQPDDVVNLLSSGRLKELIESFEKIYDLVIIDTSSVLDSVDARIIASISDGIVIVGRIGQLSPQELMETTEILSQLNLIGIIVNEVNNSGVKEQTIAEK</sequence>
<dbReference type="InterPro" id="IPR003856">
    <property type="entry name" value="LPS_length_determ_N"/>
</dbReference>
<evidence type="ECO:0000256" key="1">
    <source>
        <dbReference type="ARBA" id="ARBA00004651"/>
    </source>
</evidence>
<evidence type="ECO:0000256" key="10">
    <source>
        <dbReference type="SAM" id="Phobius"/>
    </source>
</evidence>
<evidence type="ECO:0000259" key="12">
    <source>
        <dbReference type="Pfam" id="PF02706"/>
    </source>
</evidence>
<comment type="subcellular location">
    <subcellularLocation>
        <location evidence="1">Cell membrane</location>
        <topology evidence="1">Multi-pass membrane protein</topology>
    </subcellularLocation>
</comment>
<keyword evidence="6" id="KW-0067">ATP-binding</keyword>
<evidence type="ECO:0000256" key="6">
    <source>
        <dbReference type="ARBA" id="ARBA00022840"/>
    </source>
</evidence>
<evidence type="ECO:0000256" key="9">
    <source>
        <dbReference type="SAM" id="Coils"/>
    </source>
</evidence>
<organism evidence="13 14">
    <name type="scientific">Okeanomitos corallinicola TIOX110</name>
    <dbReference type="NCBI Taxonomy" id="3133117"/>
    <lineage>
        <taxon>Bacteria</taxon>
        <taxon>Bacillati</taxon>
        <taxon>Cyanobacteriota</taxon>
        <taxon>Cyanophyceae</taxon>
        <taxon>Nostocales</taxon>
        <taxon>Aphanizomenonaceae</taxon>
        <taxon>Okeanomitos</taxon>
    </lineage>
</organism>
<keyword evidence="14" id="KW-1185">Reference proteome</keyword>
<dbReference type="InterPro" id="IPR050445">
    <property type="entry name" value="Bact_polysacc_biosynth/exp"/>
</dbReference>
<gene>
    <name evidence="13" type="ORF">WJM97_00125</name>
</gene>
<evidence type="ECO:0000259" key="11">
    <source>
        <dbReference type="Pfam" id="PF01656"/>
    </source>
</evidence>
<evidence type="ECO:0000256" key="8">
    <source>
        <dbReference type="ARBA" id="ARBA00023136"/>
    </source>
</evidence>
<evidence type="ECO:0000313" key="14">
    <source>
        <dbReference type="Proteomes" id="UP001483337"/>
    </source>
</evidence>
<feature type="transmembrane region" description="Helical" evidence="10">
    <location>
        <begin position="439"/>
        <end position="460"/>
    </location>
</feature>
<dbReference type="InterPro" id="IPR027417">
    <property type="entry name" value="P-loop_NTPase"/>
</dbReference>
<dbReference type="Pfam" id="PF01656">
    <property type="entry name" value="CbiA"/>
    <property type="match status" value="1"/>
</dbReference>
<feature type="transmembrane region" description="Helical" evidence="10">
    <location>
        <begin position="20"/>
        <end position="44"/>
    </location>
</feature>
<dbReference type="Proteomes" id="UP001483337">
    <property type="component" value="Chromosome"/>
</dbReference>
<evidence type="ECO:0000256" key="4">
    <source>
        <dbReference type="ARBA" id="ARBA00022692"/>
    </source>
</evidence>
<accession>A0ABZ2USR1</accession>
<dbReference type="InterPro" id="IPR002586">
    <property type="entry name" value="CobQ/CobB/MinD/ParA_Nub-bd_dom"/>
</dbReference>
<dbReference type="CDD" id="cd05387">
    <property type="entry name" value="BY-kinase"/>
    <property type="match status" value="1"/>
</dbReference>